<evidence type="ECO:0000313" key="5">
    <source>
        <dbReference type="EMBL" id="MBD5770798.1"/>
    </source>
</evidence>
<gene>
    <name evidence="5" type="ORF">IF202_07010</name>
</gene>
<comment type="caution">
    <text evidence="5">The sequence shown here is derived from an EMBL/GenBank/DDBJ whole genome shotgun (WGS) entry which is preliminary data.</text>
</comment>
<dbReference type="PANTHER" id="PTHR43280:SF28">
    <property type="entry name" value="HTH-TYPE TRANSCRIPTIONAL ACTIVATOR RHAS"/>
    <property type="match status" value="1"/>
</dbReference>
<dbReference type="InterPro" id="IPR020449">
    <property type="entry name" value="Tscrpt_reg_AraC-type_HTH"/>
</dbReference>
<protein>
    <submittedName>
        <fullName evidence="5">Helix-turn-helix transcriptional regulator</fullName>
    </submittedName>
</protein>
<dbReference type="PROSITE" id="PS00041">
    <property type="entry name" value="HTH_ARAC_FAMILY_1"/>
    <property type="match status" value="1"/>
</dbReference>
<organism evidence="5 6">
    <name type="scientific">Marinomonas colpomeniae</name>
    <dbReference type="NCBI Taxonomy" id="2774408"/>
    <lineage>
        <taxon>Bacteria</taxon>
        <taxon>Pseudomonadati</taxon>
        <taxon>Pseudomonadota</taxon>
        <taxon>Gammaproteobacteria</taxon>
        <taxon>Oceanospirillales</taxon>
        <taxon>Oceanospirillaceae</taxon>
        <taxon>Marinomonas</taxon>
    </lineage>
</organism>
<evidence type="ECO:0000256" key="2">
    <source>
        <dbReference type="ARBA" id="ARBA00023125"/>
    </source>
</evidence>
<evidence type="ECO:0000313" key="6">
    <source>
        <dbReference type="Proteomes" id="UP000604161"/>
    </source>
</evidence>
<name>A0ABR8NXP7_9GAMM</name>
<evidence type="ECO:0000256" key="1">
    <source>
        <dbReference type="ARBA" id="ARBA00023015"/>
    </source>
</evidence>
<sequence>MLSHPVENVATFEHLNLDFDSQSCVRIVNHRFPEETEIENYFMPGLYISMLGQCRCETFDDDGYKSCDYSYKYIVAAVEEAAISKLHFPSNSIWQTFSIMLPLNQFNEYILPKLKGITTATTIRKDRLAESGPVPRDILSCCEAVWQCTFQGVERELFIKAKALEVLSLFLHKRHEQDQNILTSRVMKLQNSLNYIQSHLSEEWTLASVSRMAGSNPTYVKQDIKELVGSSFRDWLKKARIESALEQLTGKDSISEIAHNIGFRSQAHFATLFKQEIGLSPSDFRRSLAI</sequence>
<feature type="domain" description="HTH araC/xylS-type" evidence="4">
    <location>
        <begin position="190"/>
        <end position="287"/>
    </location>
</feature>
<keyword evidence="1" id="KW-0805">Transcription regulation</keyword>
<dbReference type="SUPFAM" id="SSF46689">
    <property type="entry name" value="Homeodomain-like"/>
    <property type="match status" value="1"/>
</dbReference>
<evidence type="ECO:0000256" key="3">
    <source>
        <dbReference type="ARBA" id="ARBA00023163"/>
    </source>
</evidence>
<evidence type="ECO:0000259" key="4">
    <source>
        <dbReference type="PROSITE" id="PS01124"/>
    </source>
</evidence>
<dbReference type="SMART" id="SM00342">
    <property type="entry name" value="HTH_ARAC"/>
    <property type="match status" value="1"/>
</dbReference>
<dbReference type="PANTHER" id="PTHR43280">
    <property type="entry name" value="ARAC-FAMILY TRANSCRIPTIONAL REGULATOR"/>
    <property type="match status" value="1"/>
</dbReference>
<dbReference type="EMBL" id="JACYFC010000002">
    <property type="protein sequence ID" value="MBD5770798.1"/>
    <property type="molecule type" value="Genomic_DNA"/>
</dbReference>
<dbReference type="PRINTS" id="PR00032">
    <property type="entry name" value="HTHARAC"/>
</dbReference>
<proteinExistence type="predicted"/>
<reference evidence="5 6" key="1">
    <citation type="submission" date="2020-09" db="EMBL/GenBank/DDBJ databases">
        <title>Marinomonas sp. nov., isolated from the cysticercosis algae of Qingdao, China.</title>
        <authorList>
            <person name="Sun X."/>
        </authorList>
    </citation>
    <scope>NUCLEOTIDE SEQUENCE [LARGE SCALE GENOMIC DNA]</scope>
    <source>
        <strain evidence="5 6">SM2066</strain>
    </source>
</reference>
<dbReference type="InterPro" id="IPR009057">
    <property type="entry name" value="Homeodomain-like_sf"/>
</dbReference>
<dbReference type="PROSITE" id="PS01124">
    <property type="entry name" value="HTH_ARAC_FAMILY_2"/>
    <property type="match status" value="1"/>
</dbReference>
<dbReference type="InterPro" id="IPR018062">
    <property type="entry name" value="HTH_AraC-typ_CS"/>
</dbReference>
<dbReference type="Pfam" id="PF12833">
    <property type="entry name" value="HTH_18"/>
    <property type="match status" value="1"/>
</dbReference>
<keyword evidence="6" id="KW-1185">Reference proteome</keyword>
<dbReference type="RefSeq" id="WP_191594175.1">
    <property type="nucleotide sequence ID" value="NZ_JACYFC010000002.1"/>
</dbReference>
<dbReference type="Proteomes" id="UP000604161">
    <property type="component" value="Unassembled WGS sequence"/>
</dbReference>
<accession>A0ABR8NXP7</accession>
<dbReference type="Gene3D" id="1.10.10.60">
    <property type="entry name" value="Homeodomain-like"/>
    <property type="match status" value="1"/>
</dbReference>
<dbReference type="InterPro" id="IPR018060">
    <property type="entry name" value="HTH_AraC"/>
</dbReference>
<keyword evidence="2" id="KW-0238">DNA-binding</keyword>
<keyword evidence="3" id="KW-0804">Transcription</keyword>